<name>A0AA38FZ82_TAXCH</name>
<dbReference type="Proteomes" id="UP000824469">
    <property type="component" value="Unassembled WGS sequence"/>
</dbReference>
<dbReference type="AlphaFoldDB" id="A0AA38FZ82"/>
<sequence length="79" mass="9168">MAPRVQAGVHKEISKEIPPKGRGERIIQRIRACHMLSKWQSMGRISKIRFCLFRALNLQIAITFDPELGFAPYLYQRKA</sequence>
<comment type="caution">
    <text evidence="1">The sequence shown here is derived from an EMBL/GenBank/DDBJ whole genome shotgun (WGS) entry which is preliminary data.</text>
</comment>
<organism evidence="1 2">
    <name type="scientific">Taxus chinensis</name>
    <name type="common">Chinese yew</name>
    <name type="synonym">Taxus wallichiana var. chinensis</name>
    <dbReference type="NCBI Taxonomy" id="29808"/>
    <lineage>
        <taxon>Eukaryota</taxon>
        <taxon>Viridiplantae</taxon>
        <taxon>Streptophyta</taxon>
        <taxon>Embryophyta</taxon>
        <taxon>Tracheophyta</taxon>
        <taxon>Spermatophyta</taxon>
        <taxon>Pinopsida</taxon>
        <taxon>Pinidae</taxon>
        <taxon>Conifers II</taxon>
        <taxon>Cupressales</taxon>
        <taxon>Taxaceae</taxon>
        <taxon>Taxus</taxon>
    </lineage>
</organism>
<gene>
    <name evidence="1" type="ORF">KI387_027033</name>
</gene>
<protein>
    <submittedName>
        <fullName evidence="1">Uncharacterized protein</fullName>
    </submittedName>
</protein>
<evidence type="ECO:0000313" key="2">
    <source>
        <dbReference type="Proteomes" id="UP000824469"/>
    </source>
</evidence>
<dbReference type="EMBL" id="JAHRHJ020000006">
    <property type="protein sequence ID" value="KAH9311998.1"/>
    <property type="molecule type" value="Genomic_DNA"/>
</dbReference>
<proteinExistence type="predicted"/>
<accession>A0AA38FZ82</accession>
<feature type="non-terminal residue" evidence="1">
    <location>
        <position position="79"/>
    </location>
</feature>
<evidence type="ECO:0000313" key="1">
    <source>
        <dbReference type="EMBL" id="KAH9311998.1"/>
    </source>
</evidence>
<reference evidence="1 2" key="1">
    <citation type="journal article" date="2021" name="Nat. Plants">
        <title>The Taxus genome provides insights into paclitaxel biosynthesis.</title>
        <authorList>
            <person name="Xiong X."/>
            <person name="Gou J."/>
            <person name="Liao Q."/>
            <person name="Li Y."/>
            <person name="Zhou Q."/>
            <person name="Bi G."/>
            <person name="Li C."/>
            <person name="Du R."/>
            <person name="Wang X."/>
            <person name="Sun T."/>
            <person name="Guo L."/>
            <person name="Liang H."/>
            <person name="Lu P."/>
            <person name="Wu Y."/>
            <person name="Zhang Z."/>
            <person name="Ro D.K."/>
            <person name="Shang Y."/>
            <person name="Huang S."/>
            <person name="Yan J."/>
        </authorList>
    </citation>
    <scope>NUCLEOTIDE SEQUENCE [LARGE SCALE GENOMIC DNA]</scope>
    <source>
        <strain evidence="1">Ta-2019</strain>
    </source>
</reference>
<keyword evidence="2" id="KW-1185">Reference proteome</keyword>